<dbReference type="SUPFAM" id="SSF47203">
    <property type="entry name" value="Acyl-CoA dehydrogenase C-terminal domain-like"/>
    <property type="match status" value="1"/>
</dbReference>
<keyword evidence="11" id="KW-1185">Reference proteome</keyword>
<evidence type="ECO:0000259" key="9">
    <source>
        <dbReference type="Pfam" id="PF18158"/>
    </source>
</evidence>
<comment type="caution">
    <text evidence="10">The sequence shown here is derived from an EMBL/GenBank/DDBJ whole genome shotgun (WGS) entry which is preliminary data.</text>
</comment>
<dbReference type="InterPro" id="IPR052904">
    <property type="entry name" value="Acyl-CoA_dehydrogenase-like"/>
</dbReference>
<evidence type="ECO:0000313" key="11">
    <source>
        <dbReference type="Proteomes" id="UP000580474"/>
    </source>
</evidence>
<reference evidence="10 11" key="1">
    <citation type="submission" date="2020-08" db="EMBL/GenBank/DDBJ databases">
        <title>Sequencing the genomes of 1000 actinobacteria strains.</title>
        <authorList>
            <person name="Klenk H.-P."/>
        </authorList>
    </citation>
    <scope>NUCLEOTIDE SEQUENCE [LARGE SCALE GENOMIC DNA]</scope>
    <source>
        <strain evidence="10 11">DSM 45582</strain>
    </source>
</reference>
<dbReference type="Pfam" id="PF18158">
    <property type="entry name" value="AidB_N"/>
    <property type="match status" value="1"/>
</dbReference>
<dbReference type="InterPro" id="IPR009100">
    <property type="entry name" value="AcylCoA_DH/oxidase_NM_dom_sf"/>
</dbReference>
<evidence type="ECO:0000256" key="5">
    <source>
        <dbReference type="RuleBase" id="RU362125"/>
    </source>
</evidence>
<dbReference type="RefSeq" id="WP_246456655.1">
    <property type="nucleotide sequence ID" value="NZ_JACHIV010000001.1"/>
</dbReference>
<dbReference type="PANTHER" id="PTHR42707">
    <property type="entry name" value="ACYL-COA DEHYDROGENASE"/>
    <property type="match status" value="1"/>
</dbReference>
<feature type="domain" description="Acyl-CoA dehydrogenase/oxidase C-terminal" evidence="7">
    <location>
        <begin position="303"/>
        <end position="457"/>
    </location>
</feature>
<feature type="domain" description="Acyl-CoA oxidase/dehydrogenase middle" evidence="8">
    <location>
        <begin position="200"/>
        <end position="292"/>
    </location>
</feature>
<sequence>MMLSGEPRSSSSRPADPDAARWSTHRVTNQPPPLDGFDPLACDPALRDAITRYAGADALPGLREIAAEAGSAALREHGRAANDNPPALRTHDRYGHRADEVDFHPSWHHLMERAVHHGLHAAPWAPDAGPGAHARRAAGFYLWSQAEAGHGCPISMTFAAVPALRHSPALAQQYEPGLRSTTYDFGLRPAANKAGLLAGMSMTEKQGGSDVRANSTAAEPLADGTYRLTGHKWFTSAPMNDLFLTLARTSGGLSCFVLPRVLPDGRRNEIRLQRLKDKLGNKSNASAELEYTGALGHLVGEEGRGVRCIIEMVSMTRLDCVLGSAANVRIALSEAAHHVRHRSAFGAPLADAPLMRAVLADLALESEAATVLALRLAAAVDGQADPAERALLRLALPAAKFHVCKLASTAVAESLECLGGNGYVEESGLPRLYREAPLMSIWEGSGNVTALDVLRALEKQPESAAALLAELDTARGGDARYDEALARLRAELAAPSPVRARRLAELIALTLQAALLRRHAPNEVADAFVATRLVPDVGRSFGTAADGLGLDLLDRVTPAS</sequence>
<evidence type="ECO:0000256" key="1">
    <source>
        <dbReference type="ARBA" id="ARBA00001974"/>
    </source>
</evidence>
<evidence type="ECO:0000256" key="2">
    <source>
        <dbReference type="ARBA" id="ARBA00009347"/>
    </source>
</evidence>
<comment type="similarity">
    <text evidence="2 5">Belongs to the acyl-CoA dehydrogenase family.</text>
</comment>
<dbReference type="EMBL" id="JACHIV010000001">
    <property type="protein sequence ID" value="MBB5067291.1"/>
    <property type="molecule type" value="Genomic_DNA"/>
</dbReference>
<comment type="cofactor">
    <cofactor evidence="1 5">
        <name>FAD</name>
        <dbReference type="ChEBI" id="CHEBI:57692"/>
    </cofactor>
</comment>
<evidence type="ECO:0000256" key="6">
    <source>
        <dbReference type="SAM" id="MobiDB-lite"/>
    </source>
</evidence>
<evidence type="ECO:0000259" key="7">
    <source>
        <dbReference type="Pfam" id="PF00441"/>
    </source>
</evidence>
<dbReference type="AlphaFoldDB" id="A0A840N8Y1"/>
<gene>
    <name evidence="10" type="ORF">BJ969_000379</name>
</gene>
<dbReference type="InterPro" id="IPR006091">
    <property type="entry name" value="Acyl-CoA_Oxase/DH_mid-dom"/>
</dbReference>
<evidence type="ECO:0000259" key="8">
    <source>
        <dbReference type="Pfam" id="PF02770"/>
    </source>
</evidence>
<evidence type="ECO:0000256" key="4">
    <source>
        <dbReference type="ARBA" id="ARBA00022827"/>
    </source>
</evidence>
<feature type="region of interest" description="Disordered" evidence="6">
    <location>
        <begin position="1"/>
        <end position="38"/>
    </location>
</feature>
<keyword evidence="4 5" id="KW-0274">FAD</keyword>
<dbReference type="Gene3D" id="2.40.110.20">
    <property type="match status" value="1"/>
</dbReference>
<dbReference type="PANTHER" id="PTHR42707:SF3">
    <property type="entry name" value="ACYL-COA DEHYDROGENASE AIDB-RELATED"/>
    <property type="match status" value="1"/>
</dbReference>
<dbReference type="InterPro" id="IPR006089">
    <property type="entry name" value="Acyl-CoA_DH_CS"/>
</dbReference>
<keyword evidence="5" id="KW-0560">Oxidoreductase</keyword>
<dbReference type="GO" id="GO:0003995">
    <property type="term" value="F:acyl-CoA dehydrogenase activity"/>
    <property type="evidence" value="ECO:0007669"/>
    <property type="project" value="InterPro"/>
</dbReference>
<organism evidence="10 11">
    <name type="scientific">Saccharopolyspora gloriosae</name>
    <dbReference type="NCBI Taxonomy" id="455344"/>
    <lineage>
        <taxon>Bacteria</taxon>
        <taxon>Bacillati</taxon>
        <taxon>Actinomycetota</taxon>
        <taxon>Actinomycetes</taxon>
        <taxon>Pseudonocardiales</taxon>
        <taxon>Pseudonocardiaceae</taxon>
        <taxon>Saccharopolyspora</taxon>
    </lineage>
</organism>
<evidence type="ECO:0000313" key="10">
    <source>
        <dbReference type="EMBL" id="MBB5067291.1"/>
    </source>
</evidence>
<dbReference type="NCBIfam" id="NF008594">
    <property type="entry name" value="PRK11561.1"/>
    <property type="match status" value="1"/>
</dbReference>
<protein>
    <submittedName>
        <fullName evidence="10">Putative acyl-CoA dehydrogenase</fullName>
    </submittedName>
</protein>
<dbReference type="Pfam" id="PF00441">
    <property type="entry name" value="Acyl-CoA_dh_1"/>
    <property type="match status" value="1"/>
</dbReference>
<proteinExistence type="inferred from homology"/>
<dbReference type="SUPFAM" id="SSF56645">
    <property type="entry name" value="Acyl-CoA dehydrogenase NM domain-like"/>
    <property type="match status" value="1"/>
</dbReference>
<feature type="domain" description="Adaptive response protein AidB N-terminal" evidence="9">
    <location>
        <begin position="29"/>
        <end position="184"/>
    </location>
</feature>
<dbReference type="Proteomes" id="UP000580474">
    <property type="component" value="Unassembled WGS sequence"/>
</dbReference>
<dbReference type="InterPro" id="IPR009075">
    <property type="entry name" value="AcylCo_DH/oxidase_C"/>
</dbReference>
<dbReference type="InterPro" id="IPR036250">
    <property type="entry name" value="AcylCo_DH-like_C"/>
</dbReference>
<dbReference type="Gene3D" id="1.20.140.10">
    <property type="entry name" value="Butyryl-CoA Dehydrogenase, subunit A, domain 3"/>
    <property type="match status" value="1"/>
</dbReference>
<dbReference type="InterPro" id="IPR041504">
    <property type="entry name" value="AidB_N"/>
</dbReference>
<dbReference type="Gene3D" id="6.10.250.600">
    <property type="match status" value="1"/>
</dbReference>
<dbReference type="Pfam" id="PF02770">
    <property type="entry name" value="Acyl-CoA_dh_M"/>
    <property type="match status" value="1"/>
</dbReference>
<evidence type="ECO:0000256" key="3">
    <source>
        <dbReference type="ARBA" id="ARBA00022630"/>
    </source>
</evidence>
<keyword evidence="3 5" id="KW-0285">Flavoprotein</keyword>
<accession>A0A840N8Y1</accession>
<dbReference type="PROSITE" id="PS00073">
    <property type="entry name" value="ACYL_COA_DH_2"/>
    <property type="match status" value="1"/>
</dbReference>
<name>A0A840N8Y1_9PSEU</name>